<name>A0A9W6U227_9STRA</name>
<reference evidence="3" key="1">
    <citation type="submission" date="2023-04" db="EMBL/GenBank/DDBJ databases">
        <title>Phytophthora lilii NBRC 32176.</title>
        <authorList>
            <person name="Ichikawa N."/>
            <person name="Sato H."/>
            <person name="Tonouchi N."/>
        </authorList>
    </citation>
    <scope>NUCLEOTIDE SEQUENCE</scope>
    <source>
        <strain evidence="3">NBRC 32176</strain>
    </source>
</reference>
<gene>
    <name evidence="3" type="ORF">Plil01_001000800</name>
</gene>
<keyword evidence="1" id="KW-0175">Coiled coil</keyword>
<accession>A0A9W6U227</accession>
<comment type="caution">
    <text evidence="3">The sequence shown here is derived from an EMBL/GenBank/DDBJ whole genome shotgun (WGS) entry which is preliminary data.</text>
</comment>
<feature type="coiled-coil region" evidence="1">
    <location>
        <begin position="27"/>
        <end position="62"/>
    </location>
</feature>
<feature type="compositionally biased region" description="Basic and acidic residues" evidence="2">
    <location>
        <begin position="164"/>
        <end position="175"/>
    </location>
</feature>
<organism evidence="3 4">
    <name type="scientific">Phytophthora lilii</name>
    <dbReference type="NCBI Taxonomy" id="2077276"/>
    <lineage>
        <taxon>Eukaryota</taxon>
        <taxon>Sar</taxon>
        <taxon>Stramenopiles</taxon>
        <taxon>Oomycota</taxon>
        <taxon>Peronosporomycetes</taxon>
        <taxon>Peronosporales</taxon>
        <taxon>Peronosporaceae</taxon>
        <taxon>Phytophthora</taxon>
    </lineage>
</organism>
<dbReference type="Proteomes" id="UP001165083">
    <property type="component" value="Unassembled WGS sequence"/>
</dbReference>
<evidence type="ECO:0000256" key="1">
    <source>
        <dbReference type="SAM" id="Coils"/>
    </source>
</evidence>
<sequence>MMQDGKCLCGWCGNQDHTTGDACCPGLAASKKKLEDRQKKANAKKNKKMVELTAKVQNATDSIHAVMTLNHSGRESLPRKKAIVPTVRPTIATPNYSPAVRQSGGFVNPAPPDCSAPPRLWSPSIKIAAKTMLSIDTSPTAFSNKTETQHLESVAGKSGTTKMEGQELTRPHDASRAGTPSTSINIATHRKLAISDFPRLLKASNSLYAKYQNAPECKNESTLPAIKVEDVRKGAFTEGLADQYKHEMVRKVKRVSSMEQYIGVRSMVLESITAAHEGGDYHEHCRLPRKPKIPKPSRRKVNPKTKQPRPDRFNRKINRIMRKIWRKDHPLPVVEESLRDP</sequence>
<evidence type="ECO:0000313" key="4">
    <source>
        <dbReference type="Proteomes" id="UP001165083"/>
    </source>
</evidence>
<protein>
    <submittedName>
        <fullName evidence="3">Unnamed protein product</fullName>
    </submittedName>
</protein>
<feature type="compositionally biased region" description="Basic residues" evidence="2">
    <location>
        <begin position="287"/>
        <end position="307"/>
    </location>
</feature>
<keyword evidence="4" id="KW-1185">Reference proteome</keyword>
<evidence type="ECO:0000256" key="2">
    <source>
        <dbReference type="SAM" id="MobiDB-lite"/>
    </source>
</evidence>
<dbReference type="EMBL" id="BSXW01000515">
    <property type="protein sequence ID" value="GMF24430.1"/>
    <property type="molecule type" value="Genomic_DNA"/>
</dbReference>
<evidence type="ECO:0000313" key="3">
    <source>
        <dbReference type="EMBL" id="GMF24430.1"/>
    </source>
</evidence>
<dbReference type="OrthoDB" id="2021138at2759"/>
<feature type="region of interest" description="Disordered" evidence="2">
    <location>
        <begin position="146"/>
        <end position="181"/>
    </location>
</feature>
<proteinExistence type="predicted"/>
<dbReference type="AlphaFoldDB" id="A0A9W6U227"/>
<feature type="region of interest" description="Disordered" evidence="2">
    <location>
        <begin position="280"/>
        <end position="312"/>
    </location>
</feature>